<keyword evidence="4 7" id="KW-0812">Transmembrane</keyword>
<dbReference type="PANTHER" id="PTHR33452">
    <property type="entry name" value="OXIDOREDUCTASE CATD-RELATED"/>
    <property type="match status" value="1"/>
</dbReference>
<evidence type="ECO:0000256" key="6">
    <source>
        <dbReference type="ARBA" id="ARBA00023136"/>
    </source>
</evidence>
<keyword evidence="5 7" id="KW-1133">Transmembrane helix</keyword>
<feature type="transmembrane region" description="Helical" evidence="7">
    <location>
        <begin position="74"/>
        <end position="93"/>
    </location>
</feature>
<organism evidence="8 9">
    <name type="scientific">Goekera deserti</name>
    <dbReference type="NCBI Taxonomy" id="2497753"/>
    <lineage>
        <taxon>Bacteria</taxon>
        <taxon>Bacillati</taxon>
        <taxon>Actinomycetota</taxon>
        <taxon>Actinomycetes</taxon>
        <taxon>Geodermatophilales</taxon>
        <taxon>Geodermatophilaceae</taxon>
        <taxon>Goekera</taxon>
    </lineage>
</organism>
<comment type="subcellular location">
    <subcellularLocation>
        <location evidence="1">Cell membrane</location>
        <topology evidence="1">Multi-pass membrane protein</topology>
    </subcellularLocation>
</comment>
<evidence type="ECO:0000256" key="4">
    <source>
        <dbReference type="ARBA" id="ARBA00022692"/>
    </source>
</evidence>
<dbReference type="EMBL" id="JAAGWK010000023">
    <property type="protein sequence ID" value="NEL55513.1"/>
    <property type="molecule type" value="Genomic_DNA"/>
</dbReference>
<reference evidence="8 9" key="1">
    <citation type="submission" date="2020-02" db="EMBL/GenBank/DDBJ databases">
        <title>The whole genome sequence of CPCC 205119.</title>
        <authorList>
            <person name="Jiang Z."/>
        </authorList>
    </citation>
    <scope>NUCLEOTIDE SEQUENCE [LARGE SCALE GENOMIC DNA]</scope>
    <source>
        <strain evidence="8 9">CPCC 205119</strain>
    </source>
</reference>
<dbReference type="Pfam" id="PF07681">
    <property type="entry name" value="DoxX"/>
    <property type="match status" value="1"/>
</dbReference>
<evidence type="ECO:0000256" key="2">
    <source>
        <dbReference type="ARBA" id="ARBA00006679"/>
    </source>
</evidence>
<dbReference type="Proteomes" id="UP000470470">
    <property type="component" value="Unassembled WGS sequence"/>
</dbReference>
<feature type="transmembrane region" description="Helical" evidence="7">
    <location>
        <begin position="105"/>
        <end position="125"/>
    </location>
</feature>
<accession>A0A7K3WJ17</accession>
<feature type="transmembrane region" description="Helical" evidence="7">
    <location>
        <begin position="46"/>
        <end position="67"/>
    </location>
</feature>
<evidence type="ECO:0000256" key="1">
    <source>
        <dbReference type="ARBA" id="ARBA00004651"/>
    </source>
</evidence>
<gene>
    <name evidence="8" type="ORF">G1H19_16115</name>
</gene>
<name>A0A7K3WJ17_9ACTN</name>
<evidence type="ECO:0000256" key="3">
    <source>
        <dbReference type="ARBA" id="ARBA00022475"/>
    </source>
</evidence>
<keyword evidence="6 7" id="KW-0472">Membrane</keyword>
<proteinExistence type="inferred from homology"/>
<feature type="transmembrane region" description="Helical" evidence="7">
    <location>
        <begin position="12"/>
        <end position="34"/>
    </location>
</feature>
<dbReference type="GO" id="GO:0005886">
    <property type="term" value="C:plasma membrane"/>
    <property type="evidence" value="ECO:0007669"/>
    <property type="project" value="UniProtKB-SubCell"/>
</dbReference>
<sequence length="152" mass="15504">MTQTNRLQHAAIGATRIVVGFLFLIHGASTLWGFPSEPASGVVAQFGAWPGWWAAAIQVVGGTLVMLGLGSRVAALICSGSMAYAYFVSHQPAGLTPVENGGETAALFCWAFLLLAAVGPGAFALQSLLPGRRSATAPATRHADAGVRAGAA</sequence>
<evidence type="ECO:0000313" key="8">
    <source>
        <dbReference type="EMBL" id="NEL55513.1"/>
    </source>
</evidence>
<dbReference type="AlphaFoldDB" id="A0A7K3WJ17"/>
<evidence type="ECO:0000256" key="5">
    <source>
        <dbReference type="ARBA" id="ARBA00022989"/>
    </source>
</evidence>
<dbReference type="RefSeq" id="WP_152727418.1">
    <property type="nucleotide sequence ID" value="NZ_JAABOZ010000001.1"/>
</dbReference>
<keyword evidence="3" id="KW-1003">Cell membrane</keyword>
<evidence type="ECO:0000313" key="9">
    <source>
        <dbReference type="Proteomes" id="UP000470470"/>
    </source>
</evidence>
<dbReference type="InterPro" id="IPR032808">
    <property type="entry name" value="DoxX"/>
</dbReference>
<keyword evidence="9" id="KW-1185">Reference proteome</keyword>
<comment type="similarity">
    <text evidence="2">Belongs to the DoxX family.</text>
</comment>
<dbReference type="PANTHER" id="PTHR33452:SF4">
    <property type="entry name" value="BLL4328 PROTEIN"/>
    <property type="match status" value="1"/>
</dbReference>
<evidence type="ECO:0000256" key="7">
    <source>
        <dbReference type="SAM" id="Phobius"/>
    </source>
</evidence>
<comment type="caution">
    <text evidence="8">The sequence shown here is derived from an EMBL/GenBank/DDBJ whole genome shotgun (WGS) entry which is preliminary data.</text>
</comment>
<protein>
    <submittedName>
        <fullName evidence="8">DoxX family protein</fullName>
    </submittedName>
</protein>
<dbReference type="InterPro" id="IPR051907">
    <property type="entry name" value="DoxX-like_oxidoreductase"/>
</dbReference>